<dbReference type="OrthoDB" id="2576233at2759"/>
<protein>
    <recommendedName>
        <fullName evidence="4">C2H2-type domain-containing protein</fullName>
    </recommendedName>
</protein>
<evidence type="ECO:0008006" key="4">
    <source>
        <dbReference type="Google" id="ProtNLM"/>
    </source>
</evidence>
<dbReference type="InParanoid" id="A0A409YBJ9"/>
<dbReference type="Proteomes" id="UP000284706">
    <property type="component" value="Unassembled WGS sequence"/>
</dbReference>
<keyword evidence="3" id="KW-1185">Reference proteome</keyword>
<dbReference type="AlphaFoldDB" id="A0A409YBJ9"/>
<evidence type="ECO:0000313" key="2">
    <source>
        <dbReference type="EMBL" id="PPR00385.1"/>
    </source>
</evidence>
<dbReference type="InterPro" id="IPR041078">
    <property type="entry name" value="Plavaka"/>
</dbReference>
<comment type="caution">
    <text evidence="2">The sequence shown here is derived from an EMBL/GenBank/DDBJ whole genome shotgun (WGS) entry which is preliminary data.</text>
</comment>
<dbReference type="Pfam" id="PF18759">
    <property type="entry name" value="Plavaka"/>
    <property type="match status" value="1"/>
</dbReference>
<gene>
    <name evidence="2" type="ORF">CVT26_009666</name>
</gene>
<name>A0A409YBJ9_9AGAR</name>
<proteinExistence type="predicted"/>
<feature type="compositionally biased region" description="Acidic residues" evidence="1">
    <location>
        <begin position="97"/>
        <end position="109"/>
    </location>
</feature>
<evidence type="ECO:0000313" key="3">
    <source>
        <dbReference type="Proteomes" id="UP000284706"/>
    </source>
</evidence>
<accession>A0A409YBJ9</accession>
<feature type="region of interest" description="Disordered" evidence="1">
    <location>
        <begin position="88"/>
        <end position="109"/>
    </location>
</feature>
<sequence length="862" mass="97783">MSSNPDLTCPGCNKFFNLHRNLESHLAQSRDPLCRAAYEERLKAHQHDSQPSGPSASPEVVAFAGDALGTAEEYANDTFGQDVGDFPMGGDSASEMEVSEAEADGDDEAELDTAELEQMWEPLREGAPAEGLPGDAVTAEDELAADFMFDLIFQPERHYTDEGCNIRLYHDMHTGKWWWKTQKKVQTSTRRKNITIVPIIISSDKTQLTTFRGKTAYPVYMTIGNLPKQIRRKPSRQGQVLIAYLPTSKLDHITNKSSRRRCMSNLFHHCMRYIFKPLERIGREGIILVSGDGAARRCYPILAAYVGDYPEQVLVGLVRNGECPVCPALRDEIGNWDSILGPRDTQRVISALHTIDQGAAEFTKACAREGIKPVQGVFWRDLPFIDIYQSITPDILHQLFQGLLKHLIAWIRAVCGDAEIDARCRRLPPNHHIRLFLKGISHLSRVTGTEHDQISRFLLALVADIRLPEGHSNAKLVRAVRAVLDFIYLARYPIHTTETLAEMDDALWRFHVNRDIFISLGIRTHFNIPKLHYIGHYHEFIELYGTPDNFNTEYTERLHIDLAKDAYAATNYKDEFPQMTAWLERKERVIQHEKFIRRRQDTSANTPLGIVKPLPCLIPERRQRMAKHPTHKAIPLDVISRSYGASSFVDALSRFVVQYQHPDFSKSAVQAAADSVHIPFNKLPVFHRIKFVSYDVYSLTPLDEEVVDSVHVDPAHVNKYGKVVPGRFDTVLVNVKASNSPELKDLCVGQVRCIFTLPPAAVRLWFPHGFPHKHLAYVEWFTPFSRAPIDNNTKLFRISRLVSQGERRASIVPVSLILGSVHLFPKFGPQAPVSWTSSNVLDQASSFYVNVFSDRFLYSTIY</sequence>
<evidence type="ECO:0000256" key="1">
    <source>
        <dbReference type="SAM" id="MobiDB-lite"/>
    </source>
</evidence>
<reference evidence="2 3" key="1">
    <citation type="journal article" date="2018" name="Evol. Lett.">
        <title>Horizontal gene cluster transfer increased hallucinogenic mushroom diversity.</title>
        <authorList>
            <person name="Reynolds H.T."/>
            <person name="Vijayakumar V."/>
            <person name="Gluck-Thaler E."/>
            <person name="Korotkin H.B."/>
            <person name="Matheny P.B."/>
            <person name="Slot J.C."/>
        </authorList>
    </citation>
    <scope>NUCLEOTIDE SEQUENCE [LARGE SCALE GENOMIC DNA]</scope>
    <source>
        <strain evidence="2 3">SRW20</strain>
    </source>
</reference>
<organism evidence="2 3">
    <name type="scientific">Gymnopilus dilepis</name>
    <dbReference type="NCBI Taxonomy" id="231916"/>
    <lineage>
        <taxon>Eukaryota</taxon>
        <taxon>Fungi</taxon>
        <taxon>Dikarya</taxon>
        <taxon>Basidiomycota</taxon>
        <taxon>Agaricomycotina</taxon>
        <taxon>Agaricomycetes</taxon>
        <taxon>Agaricomycetidae</taxon>
        <taxon>Agaricales</taxon>
        <taxon>Agaricineae</taxon>
        <taxon>Hymenogastraceae</taxon>
        <taxon>Gymnopilus</taxon>
    </lineage>
</organism>
<dbReference type="EMBL" id="NHYE01001008">
    <property type="protein sequence ID" value="PPR00385.1"/>
    <property type="molecule type" value="Genomic_DNA"/>
</dbReference>